<dbReference type="OrthoDB" id="673005at2759"/>
<evidence type="ECO:0000313" key="3">
    <source>
        <dbReference type="EnsemblPlants" id="PNT62863"/>
    </source>
</evidence>
<dbReference type="Gramene" id="PNT62863">
    <property type="protein sequence ID" value="PNT62863"/>
    <property type="gene ID" value="BRADI_4g09115v3"/>
</dbReference>
<reference evidence="2" key="2">
    <citation type="submission" date="2017-06" db="EMBL/GenBank/DDBJ databases">
        <title>WGS assembly of Brachypodium distachyon.</title>
        <authorList>
            <consortium name="The International Brachypodium Initiative"/>
            <person name="Lucas S."/>
            <person name="Harmon-Smith M."/>
            <person name="Lail K."/>
            <person name="Tice H."/>
            <person name="Grimwood J."/>
            <person name="Bruce D."/>
            <person name="Barry K."/>
            <person name="Shu S."/>
            <person name="Lindquist E."/>
            <person name="Wang M."/>
            <person name="Pitluck S."/>
            <person name="Vogel J.P."/>
            <person name="Garvin D.F."/>
            <person name="Mockler T.C."/>
            <person name="Schmutz J."/>
            <person name="Rokhsar D."/>
            <person name="Bevan M.W."/>
        </authorList>
    </citation>
    <scope>NUCLEOTIDE SEQUENCE</scope>
    <source>
        <strain evidence="2">Bd21</strain>
    </source>
</reference>
<accession>A0A2K2CLG2</accession>
<proteinExistence type="predicted"/>
<feature type="compositionally biased region" description="Basic residues" evidence="1">
    <location>
        <begin position="1"/>
        <end position="10"/>
    </location>
</feature>
<feature type="region of interest" description="Disordered" evidence="1">
    <location>
        <begin position="1"/>
        <end position="29"/>
    </location>
</feature>
<evidence type="ECO:0000256" key="1">
    <source>
        <dbReference type="SAM" id="MobiDB-lite"/>
    </source>
</evidence>
<dbReference type="EMBL" id="CM000883">
    <property type="protein sequence ID" value="PNT62863.1"/>
    <property type="molecule type" value="Genomic_DNA"/>
</dbReference>
<dbReference type="Proteomes" id="UP000008810">
    <property type="component" value="Chromosome 4"/>
</dbReference>
<dbReference type="FunCoup" id="A0A2K2CLG2">
    <property type="interactions" value="401"/>
</dbReference>
<evidence type="ECO:0000313" key="4">
    <source>
        <dbReference type="Proteomes" id="UP000008810"/>
    </source>
</evidence>
<evidence type="ECO:0000313" key="2">
    <source>
        <dbReference type="EMBL" id="PNT62863.1"/>
    </source>
</evidence>
<dbReference type="AlphaFoldDB" id="A0A2K2CLG2"/>
<dbReference type="EnsemblPlants" id="PNT62863">
    <property type="protein sequence ID" value="PNT62863"/>
    <property type="gene ID" value="BRADI_4g09115v3"/>
</dbReference>
<gene>
    <name evidence="2" type="ORF">BRADI_4g09115v3</name>
</gene>
<dbReference type="Pfam" id="PF07893">
    <property type="entry name" value="DUF1668"/>
    <property type="match status" value="1"/>
</dbReference>
<dbReference type="PANTHER" id="PTHR33085:SF127">
    <property type="entry name" value="EXPRESSED PROTEIN"/>
    <property type="match status" value="1"/>
</dbReference>
<reference evidence="2 3" key="1">
    <citation type="journal article" date="2010" name="Nature">
        <title>Genome sequencing and analysis of the model grass Brachypodium distachyon.</title>
        <authorList>
            <consortium name="International Brachypodium Initiative"/>
        </authorList>
    </citation>
    <scope>NUCLEOTIDE SEQUENCE [LARGE SCALE GENOMIC DNA]</scope>
    <source>
        <strain evidence="2 3">Bd21</strain>
    </source>
</reference>
<name>A0A2K2CLG2_BRADI</name>
<dbReference type="InParanoid" id="A0A2K2CLG2"/>
<sequence>MPEKKMKRKSSSSTAPRLIRVRPAGSKKKMPCSEAAQPVYLVLEHCGDSKPYYTVIEAAGGAASHTIQNLSDGMSFAAVESARHGPRIVGVGLRSATVYNPKTSREIAAPFLPDRKLNPVLIAHGSKLYALSRVPSVVRGIDFDPWFFVLDLDDSYATTGTVRGTIGLACRRLNPLEYRDPPEYRVASYAVVGSHILLSASVHQQPDKQGTCAFDVDAKEWHMVDDKNLPFVGQAVPLGDRRFLLRQGERRRSDGVLHGDAELAVVSEGMVPGQLLCAMGNGCFVSFDVDDPETDDDKRRWRDKARIVHRIYSQVLDAETKSVVTALQQEHVYKLRDPYHHLDPPTRVVAAVTI</sequence>
<dbReference type="InterPro" id="IPR012871">
    <property type="entry name" value="DUF1668_ORYSA"/>
</dbReference>
<organism evidence="2">
    <name type="scientific">Brachypodium distachyon</name>
    <name type="common">Purple false brome</name>
    <name type="synonym">Trachynia distachya</name>
    <dbReference type="NCBI Taxonomy" id="15368"/>
    <lineage>
        <taxon>Eukaryota</taxon>
        <taxon>Viridiplantae</taxon>
        <taxon>Streptophyta</taxon>
        <taxon>Embryophyta</taxon>
        <taxon>Tracheophyta</taxon>
        <taxon>Spermatophyta</taxon>
        <taxon>Magnoliopsida</taxon>
        <taxon>Liliopsida</taxon>
        <taxon>Poales</taxon>
        <taxon>Poaceae</taxon>
        <taxon>BOP clade</taxon>
        <taxon>Pooideae</taxon>
        <taxon>Stipodae</taxon>
        <taxon>Brachypodieae</taxon>
        <taxon>Brachypodium</taxon>
    </lineage>
</organism>
<reference evidence="3" key="3">
    <citation type="submission" date="2018-08" db="UniProtKB">
        <authorList>
            <consortium name="EnsemblPlants"/>
        </authorList>
    </citation>
    <scope>IDENTIFICATION</scope>
    <source>
        <strain evidence="3">cv. Bd21</strain>
    </source>
</reference>
<protein>
    <submittedName>
        <fullName evidence="2 3">Uncharacterized protein</fullName>
    </submittedName>
</protein>
<dbReference type="PANTHER" id="PTHR33085">
    <property type="entry name" value="OS12G0113100 PROTEIN-RELATED"/>
    <property type="match status" value="1"/>
</dbReference>
<keyword evidence="4" id="KW-1185">Reference proteome</keyword>